<evidence type="ECO:0000313" key="1">
    <source>
        <dbReference type="EMBL" id="KAH9320534.1"/>
    </source>
</evidence>
<name>A0AA38GFJ8_TAXCH</name>
<protein>
    <submittedName>
        <fullName evidence="1">Uncharacterized protein</fullName>
    </submittedName>
</protein>
<comment type="caution">
    <text evidence="1">The sequence shown here is derived from an EMBL/GenBank/DDBJ whole genome shotgun (WGS) entry which is preliminary data.</text>
</comment>
<gene>
    <name evidence="1" type="ORF">KI387_015173</name>
</gene>
<sequence length="64" mass="7363">WKTYTHIIPGGIRHRRSGSLGKSEVVHRKAPAGMGAFLENKGFKLRWEKYKPQEGWEFYTCLAG</sequence>
<feature type="non-terminal residue" evidence="1">
    <location>
        <position position="64"/>
    </location>
</feature>
<feature type="non-terminal residue" evidence="1">
    <location>
        <position position="1"/>
    </location>
</feature>
<reference evidence="1 2" key="1">
    <citation type="journal article" date="2021" name="Nat. Plants">
        <title>The Taxus genome provides insights into paclitaxel biosynthesis.</title>
        <authorList>
            <person name="Xiong X."/>
            <person name="Gou J."/>
            <person name="Liao Q."/>
            <person name="Li Y."/>
            <person name="Zhou Q."/>
            <person name="Bi G."/>
            <person name="Li C."/>
            <person name="Du R."/>
            <person name="Wang X."/>
            <person name="Sun T."/>
            <person name="Guo L."/>
            <person name="Liang H."/>
            <person name="Lu P."/>
            <person name="Wu Y."/>
            <person name="Zhang Z."/>
            <person name="Ro D.K."/>
            <person name="Shang Y."/>
            <person name="Huang S."/>
            <person name="Yan J."/>
        </authorList>
    </citation>
    <scope>NUCLEOTIDE SEQUENCE [LARGE SCALE GENOMIC DNA]</scope>
    <source>
        <strain evidence="1">Ta-2019</strain>
    </source>
</reference>
<accession>A0AA38GFJ8</accession>
<proteinExistence type="predicted"/>
<keyword evidence="2" id="KW-1185">Reference proteome</keyword>
<dbReference type="EMBL" id="JAHRHJ020000003">
    <property type="protein sequence ID" value="KAH9320534.1"/>
    <property type="molecule type" value="Genomic_DNA"/>
</dbReference>
<evidence type="ECO:0000313" key="2">
    <source>
        <dbReference type="Proteomes" id="UP000824469"/>
    </source>
</evidence>
<dbReference type="Proteomes" id="UP000824469">
    <property type="component" value="Unassembled WGS sequence"/>
</dbReference>
<dbReference type="AlphaFoldDB" id="A0AA38GFJ8"/>
<organism evidence="1 2">
    <name type="scientific">Taxus chinensis</name>
    <name type="common">Chinese yew</name>
    <name type="synonym">Taxus wallichiana var. chinensis</name>
    <dbReference type="NCBI Taxonomy" id="29808"/>
    <lineage>
        <taxon>Eukaryota</taxon>
        <taxon>Viridiplantae</taxon>
        <taxon>Streptophyta</taxon>
        <taxon>Embryophyta</taxon>
        <taxon>Tracheophyta</taxon>
        <taxon>Spermatophyta</taxon>
        <taxon>Pinopsida</taxon>
        <taxon>Pinidae</taxon>
        <taxon>Conifers II</taxon>
        <taxon>Cupressales</taxon>
        <taxon>Taxaceae</taxon>
        <taxon>Taxus</taxon>
    </lineage>
</organism>